<evidence type="ECO:0000313" key="2">
    <source>
        <dbReference type="EMBL" id="PIK44676.1"/>
    </source>
</evidence>
<feature type="compositionally biased region" description="Basic and acidic residues" evidence="1">
    <location>
        <begin position="1"/>
        <end position="11"/>
    </location>
</feature>
<dbReference type="EMBL" id="MRZV01000762">
    <property type="protein sequence ID" value="PIK44676.1"/>
    <property type="molecule type" value="Genomic_DNA"/>
</dbReference>
<comment type="caution">
    <text evidence="2">The sequence shown here is derived from an EMBL/GenBank/DDBJ whole genome shotgun (WGS) entry which is preliminary data.</text>
</comment>
<organism evidence="2 3">
    <name type="scientific">Stichopus japonicus</name>
    <name type="common">Sea cucumber</name>
    <dbReference type="NCBI Taxonomy" id="307972"/>
    <lineage>
        <taxon>Eukaryota</taxon>
        <taxon>Metazoa</taxon>
        <taxon>Echinodermata</taxon>
        <taxon>Eleutherozoa</taxon>
        <taxon>Echinozoa</taxon>
        <taxon>Holothuroidea</taxon>
        <taxon>Aspidochirotacea</taxon>
        <taxon>Aspidochirotida</taxon>
        <taxon>Stichopodidae</taxon>
        <taxon>Apostichopus</taxon>
    </lineage>
</organism>
<gene>
    <name evidence="2" type="ORF">BSL78_18470</name>
</gene>
<feature type="compositionally biased region" description="Basic and acidic residues" evidence="1">
    <location>
        <begin position="19"/>
        <end position="35"/>
    </location>
</feature>
<feature type="region of interest" description="Disordered" evidence="1">
    <location>
        <begin position="1"/>
        <end position="53"/>
    </location>
</feature>
<name>A0A2G8K9J0_STIJA</name>
<protein>
    <submittedName>
        <fullName evidence="2">Uncharacterized protein</fullName>
    </submittedName>
</protein>
<reference evidence="2 3" key="1">
    <citation type="journal article" date="2017" name="PLoS Biol.">
        <title>The sea cucumber genome provides insights into morphological evolution and visceral regeneration.</title>
        <authorList>
            <person name="Zhang X."/>
            <person name="Sun L."/>
            <person name="Yuan J."/>
            <person name="Sun Y."/>
            <person name="Gao Y."/>
            <person name="Zhang L."/>
            <person name="Li S."/>
            <person name="Dai H."/>
            <person name="Hamel J.F."/>
            <person name="Liu C."/>
            <person name="Yu Y."/>
            <person name="Liu S."/>
            <person name="Lin W."/>
            <person name="Guo K."/>
            <person name="Jin S."/>
            <person name="Xu P."/>
            <person name="Storey K.B."/>
            <person name="Huan P."/>
            <person name="Zhang T."/>
            <person name="Zhou Y."/>
            <person name="Zhang J."/>
            <person name="Lin C."/>
            <person name="Li X."/>
            <person name="Xing L."/>
            <person name="Huo D."/>
            <person name="Sun M."/>
            <person name="Wang L."/>
            <person name="Mercier A."/>
            <person name="Li F."/>
            <person name="Yang H."/>
            <person name="Xiang J."/>
        </authorList>
    </citation>
    <scope>NUCLEOTIDE SEQUENCE [LARGE SCALE GENOMIC DNA]</scope>
    <source>
        <strain evidence="2">Shaxun</strain>
        <tissue evidence="2">Muscle</tissue>
    </source>
</reference>
<evidence type="ECO:0000313" key="3">
    <source>
        <dbReference type="Proteomes" id="UP000230750"/>
    </source>
</evidence>
<sequence>MTEYQHSDRETNGNLTPGDSRRPQGDFSRPQRAEGGEPSFRVAVTMKKDNGHTSKEWELVDTEGRSPTGQFRAKPVQVDYLDNQIAMDQVDAKMDGYERQRLEAETRKLAGAVGSYWREGSLLRRGHPNINHTGGITPVQIIGTLSLPRCDDTGADCQNGCAHDRKLETVRK</sequence>
<proteinExistence type="predicted"/>
<evidence type="ECO:0000256" key="1">
    <source>
        <dbReference type="SAM" id="MobiDB-lite"/>
    </source>
</evidence>
<dbReference type="Proteomes" id="UP000230750">
    <property type="component" value="Unassembled WGS sequence"/>
</dbReference>
<keyword evidence="3" id="KW-1185">Reference proteome</keyword>
<dbReference type="AlphaFoldDB" id="A0A2G8K9J0"/>
<accession>A0A2G8K9J0</accession>